<gene>
    <name evidence="8 11" type="primary">fmt</name>
    <name evidence="11" type="ORF">Pan14r_12710</name>
</gene>
<evidence type="ECO:0000256" key="4">
    <source>
        <dbReference type="ARBA" id="ARBA00016014"/>
    </source>
</evidence>
<evidence type="ECO:0000256" key="7">
    <source>
        <dbReference type="ARBA" id="ARBA00048558"/>
    </source>
</evidence>
<dbReference type="CDD" id="cd08704">
    <property type="entry name" value="Met_tRNA_FMT_C"/>
    <property type="match status" value="1"/>
</dbReference>
<dbReference type="PANTHER" id="PTHR11138">
    <property type="entry name" value="METHIONYL-TRNA FORMYLTRANSFERASE"/>
    <property type="match status" value="1"/>
</dbReference>
<evidence type="ECO:0000259" key="9">
    <source>
        <dbReference type="Pfam" id="PF00551"/>
    </source>
</evidence>
<evidence type="ECO:0000259" key="10">
    <source>
        <dbReference type="Pfam" id="PF02911"/>
    </source>
</evidence>
<evidence type="ECO:0000313" key="12">
    <source>
        <dbReference type="Proteomes" id="UP000317238"/>
    </source>
</evidence>
<dbReference type="HAMAP" id="MF_00182">
    <property type="entry name" value="Formyl_trans"/>
    <property type="match status" value="1"/>
</dbReference>
<dbReference type="EC" id="2.1.2.9" evidence="3 8"/>
<keyword evidence="6 8" id="KW-0648">Protein biosynthesis</keyword>
<dbReference type="PANTHER" id="PTHR11138:SF5">
    <property type="entry name" value="METHIONYL-TRNA FORMYLTRANSFERASE, MITOCHONDRIAL"/>
    <property type="match status" value="1"/>
</dbReference>
<accession>A0A5C5Y006</accession>
<evidence type="ECO:0000256" key="8">
    <source>
        <dbReference type="HAMAP-Rule" id="MF_00182"/>
    </source>
</evidence>
<protein>
    <recommendedName>
        <fullName evidence="4 8">Methionyl-tRNA formyltransferase</fullName>
        <ecNumber evidence="3 8">2.1.2.9</ecNumber>
    </recommendedName>
</protein>
<dbReference type="SUPFAM" id="SSF50486">
    <property type="entry name" value="FMT C-terminal domain-like"/>
    <property type="match status" value="1"/>
</dbReference>
<dbReference type="GO" id="GO:0004479">
    <property type="term" value="F:methionyl-tRNA formyltransferase activity"/>
    <property type="evidence" value="ECO:0007669"/>
    <property type="project" value="UniProtKB-UniRule"/>
</dbReference>
<dbReference type="Gene3D" id="3.40.50.170">
    <property type="entry name" value="Formyl transferase, N-terminal domain"/>
    <property type="match status" value="1"/>
</dbReference>
<dbReference type="InterPro" id="IPR037022">
    <property type="entry name" value="Formyl_trans_C_sf"/>
</dbReference>
<keyword evidence="12" id="KW-1185">Reference proteome</keyword>
<dbReference type="InterPro" id="IPR005794">
    <property type="entry name" value="Fmt"/>
</dbReference>
<name>A0A5C5Y006_9PLAN</name>
<keyword evidence="5 8" id="KW-0808">Transferase</keyword>
<evidence type="ECO:0000256" key="1">
    <source>
        <dbReference type="ARBA" id="ARBA00002606"/>
    </source>
</evidence>
<dbReference type="Pfam" id="PF02911">
    <property type="entry name" value="Formyl_trans_C"/>
    <property type="match status" value="1"/>
</dbReference>
<evidence type="ECO:0000313" key="11">
    <source>
        <dbReference type="EMBL" id="TWT68987.1"/>
    </source>
</evidence>
<dbReference type="InterPro" id="IPR044135">
    <property type="entry name" value="Met-tRNA-FMT_C"/>
</dbReference>
<sequence>MADSKLRLVLMGTGPFAVPSFDRIADGPHEIVQVIVRPLPPVKSRGGPPPQPVADWAEERSLAVIRPDSINDDETVQQLRSLHADLLVVCDYGQILKPAALETAPLGGINLHGSLLPKYRGAAPVQRAVLSGDRETGVTVIHMTPRLDGGPILARRVTEIRDDETAGQLEQRLSAIGVDATIEAIDRLLDWDQESVIGDPQDAALVSKAPRLSKAEAQIDWQQPSRMIDCHVRGMQPWPVAFSFFHPGNGGKPVRVQIRQVTPIGDDASGDAPSQSQPGHLVSGDGLCVASGDGVLRIDQIQPAGKKPMTGAAFANGYQPGPDACFGATCGDAAVGGKGGTA</sequence>
<dbReference type="CDD" id="cd08646">
    <property type="entry name" value="FMT_core_Met-tRNA-FMT_N"/>
    <property type="match status" value="1"/>
</dbReference>
<dbReference type="NCBIfam" id="TIGR00460">
    <property type="entry name" value="fmt"/>
    <property type="match status" value="1"/>
</dbReference>
<dbReference type="GO" id="GO:0005829">
    <property type="term" value="C:cytosol"/>
    <property type="evidence" value="ECO:0007669"/>
    <property type="project" value="TreeGrafter"/>
</dbReference>
<evidence type="ECO:0000256" key="6">
    <source>
        <dbReference type="ARBA" id="ARBA00022917"/>
    </source>
</evidence>
<comment type="function">
    <text evidence="1 8">Attaches a formyl group to the free amino group of methionyl-tRNA(fMet). The formyl group appears to play a dual role in the initiator identity of N-formylmethionyl-tRNA by promoting its recognition by IF2 and preventing the misappropriation of this tRNA by the elongation apparatus.</text>
</comment>
<proteinExistence type="inferred from homology"/>
<dbReference type="InterPro" id="IPR011034">
    <property type="entry name" value="Formyl_transferase-like_C_sf"/>
</dbReference>
<dbReference type="Proteomes" id="UP000317238">
    <property type="component" value="Unassembled WGS sequence"/>
</dbReference>
<dbReference type="Gene3D" id="3.10.25.10">
    <property type="entry name" value="Formyl transferase, C-terminal domain"/>
    <property type="match status" value="1"/>
</dbReference>
<feature type="domain" description="Formyl transferase C-terminal" evidence="10">
    <location>
        <begin position="211"/>
        <end position="318"/>
    </location>
</feature>
<dbReference type="SUPFAM" id="SSF53328">
    <property type="entry name" value="Formyltransferase"/>
    <property type="match status" value="1"/>
</dbReference>
<organism evidence="11 12">
    <name type="scientific">Crateriforma conspicua</name>
    <dbReference type="NCBI Taxonomy" id="2527996"/>
    <lineage>
        <taxon>Bacteria</taxon>
        <taxon>Pseudomonadati</taxon>
        <taxon>Planctomycetota</taxon>
        <taxon>Planctomycetia</taxon>
        <taxon>Planctomycetales</taxon>
        <taxon>Planctomycetaceae</taxon>
        <taxon>Crateriforma</taxon>
    </lineage>
</organism>
<dbReference type="RefSeq" id="WP_197203394.1">
    <property type="nucleotide sequence ID" value="NZ_SJPL01000001.1"/>
</dbReference>
<dbReference type="InterPro" id="IPR002376">
    <property type="entry name" value="Formyl_transf_N"/>
</dbReference>
<dbReference type="Pfam" id="PF00551">
    <property type="entry name" value="Formyl_trans_N"/>
    <property type="match status" value="1"/>
</dbReference>
<feature type="domain" description="Formyl transferase N-terminal" evidence="9">
    <location>
        <begin position="9"/>
        <end position="185"/>
    </location>
</feature>
<dbReference type="InterPro" id="IPR036477">
    <property type="entry name" value="Formyl_transf_N_sf"/>
</dbReference>
<dbReference type="AlphaFoldDB" id="A0A5C5Y006"/>
<evidence type="ECO:0000256" key="3">
    <source>
        <dbReference type="ARBA" id="ARBA00012261"/>
    </source>
</evidence>
<dbReference type="EMBL" id="SJPL01000001">
    <property type="protein sequence ID" value="TWT68987.1"/>
    <property type="molecule type" value="Genomic_DNA"/>
</dbReference>
<evidence type="ECO:0000256" key="5">
    <source>
        <dbReference type="ARBA" id="ARBA00022679"/>
    </source>
</evidence>
<feature type="binding site" evidence="8">
    <location>
        <begin position="114"/>
        <end position="117"/>
    </location>
    <ligand>
        <name>(6S)-5,6,7,8-tetrahydrofolate</name>
        <dbReference type="ChEBI" id="CHEBI:57453"/>
    </ligand>
</feature>
<comment type="catalytic activity">
    <reaction evidence="7 8">
        <text>L-methionyl-tRNA(fMet) + (6R)-10-formyltetrahydrofolate = N-formyl-L-methionyl-tRNA(fMet) + (6S)-5,6,7,8-tetrahydrofolate + H(+)</text>
        <dbReference type="Rhea" id="RHEA:24380"/>
        <dbReference type="Rhea" id="RHEA-COMP:9952"/>
        <dbReference type="Rhea" id="RHEA-COMP:9953"/>
        <dbReference type="ChEBI" id="CHEBI:15378"/>
        <dbReference type="ChEBI" id="CHEBI:57453"/>
        <dbReference type="ChEBI" id="CHEBI:78530"/>
        <dbReference type="ChEBI" id="CHEBI:78844"/>
        <dbReference type="ChEBI" id="CHEBI:195366"/>
        <dbReference type="EC" id="2.1.2.9"/>
    </reaction>
</comment>
<comment type="caution">
    <text evidence="11">The sequence shown here is derived from an EMBL/GenBank/DDBJ whole genome shotgun (WGS) entry which is preliminary data.</text>
</comment>
<dbReference type="InterPro" id="IPR041711">
    <property type="entry name" value="Met-tRNA-FMT_N"/>
</dbReference>
<evidence type="ECO:0000256" key="2">
    <source>
        <dbReference type="ARBA" id="ARBA00010699"/>
    </source>
</evidence>
<dbReference type="InterPro" id="IPR005793">
    <property type="entry name" value="Formyl_trans_C"/>
</dbReference>
<comment type="similarity">
    <text evidence="2 8">Belongs to the Fmt family.</text>
</comment>
<reference evidence="11 12" key="1">
    <citation type="submission" date="2019-02" db="EMBL/GenBank/DDBJ databases">
        <title>Deep-cultivation of Planctomycetes and their phenomic and genomic characterization uncovers novel biology.</title>
        <authorList>
            <person name="Wiegand S."/>
            <person name="Jogler M."/>
            <person name="Boedeker C."/>
            <person name="Pinto D."/>
            <person name="Vollmers J."/>
            <person name="Rivas-Marin E."/>
            <person name="Kohn T."/>
            <person name="Peeters S.H."/>
            <person name="Heuer A."/>
            <person name="Rast P."/>
            <person name="Oberbeckmann S."/>
            <person name="Bunk B."/>
            <person name="Jeske O."/>
            <person name="Meyerdierks A."/>
            <person name="Storesund J.E."/>
            <person name="Kallscheuer N."/>
            <person name="Luecker S."/>
            <person name="Lage O.M."/>
            <person name="Pohl T."/>
            <person name="Merkel B.J."/>
            <person name="Hornburger P."/>
            <person name="Mueller R.-W."/>
            <person name="Bruemmer F."/>
            <person name="Labrenz M."/>
            <person name="Spormann A.M."/>
            <person name="Op Den Camp H."/>
            <person name="Overmann J."/>
            <person name="Amann R."/>
            <person name="Jetten M.S.M."/>
            <person name="Mascher T."/>
            <person name="Medema M.H."/>
            <person name="Devos D.P."/>
            <person name="Kaster A.-K."/>
            <person name="Ovreas L."/>
            <person name="Rohde M."/>
            <person name="Galperin M.Y."/>
            <person name="Jogler C."/>
        </authorList>
    </citation>
    <scope>NUCLEOTIDE SEQUENCE [LARGE SCALE GENOMIC DNA]</scope>
    <source>
        <strain evidence="11 12">Pan14r</strain>
    </source>
</reference>